<dbReference type="EMBL" id="AEVN01000017">
    <property type="protein sequence ID" value="EFY05532.1"/>
    <property type="molecule type" value="Genomic_DNA"/>
</dbReference>
<accession>E8LCA6</accession>
<dbReference type="Proteomes" id="UP000004923">
    <property type="component" value="Unassembled WGS sequence"/>
</dbReference>
<comment type="caution">
    <text evidence="1">The sequence shown here is derived from an EMBL/GenBank/DDBJ whole genome shotgun (WGS) entry which is preliminary data.</text>
</comment>
<dbReference type="AlphaFoldDB" id="E8LCA6"/>
<gene>
    <name evidence="1" type="ORF">HMPREF9443_00475</name>
</gene>
<dbReference type="HOGENOM" id="CLU_2881966_0_0_9"/>
<keyword evidence="2" id="KW-1185">Reference proteome</keyword>
<name>E8LCA6_9FIRM</name>
<sequence length="63" mass="7444">MKYAISADFMRIKYATIAYFMRIIEKELISIFTLQHFAQAVFSKSLHYFPFYSLLDNPLTNAI</sequence>
<protein>
    <submittedName>
        <fullName evidence="1">Uncharacterized protein</fullName>
    </submittedName>
</protein>
<evidence type="ECO:0000313" key="1">
    <source>
        <dbReference type="EMBL" id="EFY05532.1"/>
    </source>
</evidence>
<reference evidence="1 2" key="1">
    <citation type="submission" date="2011-01" db="EMBL/GenBank/DDBJ databases">
        <authorList>
            <person name="Weinstock G."/>
            <person name="Sodergren E."/>
            <person name="Clifton S."/>
            <person name="Fulton L."/>
            <person name="Fulton B."/>
            <person name="Courtney L."/>
            <person name="Fronick C."/>
            <person name="Harrison M."/>
            <person name="Strong C."/>
            <person name="Farmer C."/>
            <person name="Delahaunty K."/>
            <person name="Markovic C."/>
            <person name="Hall O."/>
            <person name="Minx P."/>
            <person name="Tomlinson C."/>
            <person name="Mitreva M."/>
            <person name="Hou S."/>
            <person name="Chen J."/>
            <person name="Wollam A."/>
            <person name="Pepin K.H."/>
            <person name="Johnson M."/>
            <person name="Bhonagiri V."/>
            <person name="Zhang X."/>
            <person name="Suruliraj S."/>
            <person name="Warren W."/>
            <person name="Chinwalla A."/>
            <person name="Mardis E.R."/>
            <person name="Wilson R.K."/>
        </authorList>
    </citation>
    <scope>NUCLEOTIDE SEQUENCE [LARGE SCALE GENOMIC DNA]</scope>
    <source>
        <strain evidence="1 2">YIT 12067</strain>
    </source>
</reference>
<evidence type="ECO:0000313" key="2">
    <source>
        <dbReference type="Proteomes" id="UP000004923"/>
    </source>
</evidence>
<organism evidence="1 2">
    <name type="scientific">Phascolarctobacterium succinatutens YIT 12067</name>
    <dbReference type="NCBI Taxonomy" id="626939"/>
    <lineage>
        <taxon>Bacteria</taxon>
        <taxon>Bacillati</taxon>
        <taxon>Bacillota</taxon>
        <taxon>Negativicutes</taxon>
        <taxon>Acidaminococcales</taxon>
        <taxon>Acidaminococcaceae</taxon>
        <taxon>Phascolarctobacterium</taxon>
    </lineage>
</organism>
<proteinExistence type="predicted"/>